<dbReference type="InterPro" id="IPR008972">
    <property type="entry name" value="Cupredoxin"/>
</dbReference>
<dbReference type="RefSeq" id="XP_003571365.1">
    <property type="nucleotide sequence ID" value="XM_003571317.4"/>
</dbReference>
<dbReference type="EnsemblPlants" id="KQJ94997">
    <property type="protein sequence ID" value="KQJ94997"/>
    <property type="gene ID" value="BRADI_3g14580v3"/>
</dbReference>
<dbReference type="CDD" id="cd04216">
    <property type="entry name" value="Phytocyanin"/>
    <property type="match status" value="1"/>
</dbReference>
<dbReference type="SUPFAM" id="SSF49503">
    <property type="entry name" value="Cupredoxins"/>
    <property type="match status" value="1"/>
</dbReference>
<keyword evidence="4" id="KW-1185">Reference proteome</keyword>
<dbReference type="GO" id="GO:0009055">
    <property type="term" value="F:electron transfer activity"/>
    <property type="evidence" value="ECO:0007669"/>
    <property type="project" value="InterPro"/>
</dbReference>
<dbReference type="FunFam" id="2.60.40.420:FF:000184">
    <property type="entry name" value="Uncharacterized protein"/>
    <property type="match status" value="1"/>
</dbReference>
<reference evidence="2" key="2">
    <citation type="submission" date="2017-06" db="EMBL/GenBank/DDBJ databases">
        <title>WGS assembly of Brachypodium distachyon.</title>
        <authorList>
            <consortium name="The International Brachypodium Initiative"/>
            <person name="Lucas S."/>
            <person name="Harmon-Smith M."/>
            <person name="Lail K."/>
            <person name="Tice H."/>
            <person name="Grimwood J."/>
            <person name="Bruce D."/>
            <person name="Barry K."/>
            <person name="Shu S."/>
            <person name="Lindquist E."/>
            <person name="Wang M."/>
            <person name="Pitluck S."/>
            <person name="Vogel J.P."/>
            <person name="Garvin D.F."/>
            <person name="Mockler T.C."/>
            <person name="Schmutz J."/>
            <person name="Rokhsar D."/>
            <person name="Bevan M.W."/>
        </authorList>
    </citation>
    <scope>NUCLEOTIDE SEQUENCE</scope>
    <source>
        <strain evidence="2">Bd21</strain>
    </source>
</reference>
<dbReference type="InterPro" id="IPR003245">
    <property type="entry name" value="Phytocyanin_dom"/>
</dbReference>
<dbReference type="OMA" id="YAGWTIV"/>
<dbReference type="STRING" id="15368.I1I0T1"/>
<dbReference type="Proteomes" id="UP000008810">
    <property type="component" value="Chromosome 3"/>
</dbReference>
<reference evidence="3" key="3">
    <citation type="submission" date="2018-08" db="UniProtKB">
        <authorList>
            <consortium name="EnsemblPlants"/>
        </authorList>
    </citation>
    <scope>IDENTIFICATION</scope>
    <source>
        <strain evidence="3">cv. Bd21</strain>
    </source>
</reference>
<dbReference type="eggNOG" id="ENOG502RZ1W">
    <property type="taxonomic scope" value="Eukaryota"/>
</dbReference>
<feature type="domain" description="Phytocyanin" evidence="1">
    <location>
        <begin position="35"/>
        <end position="155"/>
    </location>
</feature>
<evidence type="ECO:0000259" key="1">
    <source>
        <dbReference type="PROSITE" id="PS51485"/>
    </source>
</evidence>
<dbReference type="AlphaFoldDB" id="I1I0T1"/>
<dbReference type="Gene3D" id="2.60.40.420">
    <property type="entry name" value="Cupredoxins - blue copper proteins"/>
    <property type="match status" value="1"/>
</dbReference>
<gene>
    <name evidence="3" type="primary">LOC100839614</name>
    <name evidence="2" type="ORF">BRADI_3g14580v3</name>
</gene>
<accession>I1I0T1</accession>
<organism evidence="2">
    <name type="scientific">Brachypodium distachyon</name>
    <name type="common">Purple false brome</name>
    <name type="synonym">Trachynia distachya</name>
    <dbReference type="NCBI Taxonomy" id="15368"/>
    <lineage>
        <taxon>Eukaryota</taxon>
        <taxon>Viridiplantae</taxon>
        <taxon>Streptophyta</taxon>
        <taxon>Embryophyta</taxon>
        <taxon>Tracheophyta</taxon>
        <taxon>Spermatophyta</taxon>
        <taxon>Magnoliopsida</taxon>
        <taxon>Liliopsida</taxon>
        <taxon>Poales</taxon>
        <taxon>Poaceae</taxon>
        <taxon>BOP clade</taxon>
        <taxon>Pooideae</taxon>
        <taxon>Stipodae</taxon>
        <taxon>Brachypodieae</taxon>
        <taxon>Brachypodium</taxon>
    </lineage>
</organism>
<dbReference type="EMBL" id="CM000882">
    <property type="protein sequence ID" value="KQJ94997.1"/>
    <property type="molecule type" value="Genomic_DNA"/>
</dbReference>
<sequence length="208" mass="21375">MDQLQLASPSAMATTKALFLIMVTAAALVGTTLGASYTVGGPAGSWDLKTNYTQWASARRFFPGDSLHFRYPTKEHNVLEVTKAGYDTCNTSVVSSSGGISNGSAAAVSTVIATYQTGNDIIPLVVSSGVTTRYFVCGVAGHCAAGMKLKVAVGAQPPVQCRGRGIRRRCTRPPPAAPAASSAVGGVDRSTSLWFAAVVAAGSLLLCS</sequence>
<dbReference type="GO" id="GO:0005886">
    <property type="term" value="C:plasma membrane"/>
    <property type="evidence" value="ECO:0000318"/>
    <property type="project" value="GO_Central"/>
</dbReference>
<reference evidence="2 3" key="1">
    <citation type="journal article" date="2010" name="Nature">
        <title>Genome sequencing and analysis of the model grass Brachypodium distachyon.</title>
        <authorList>
            <consortium name="International Brachypodium Initiative"/>
        </authorList>
    </citation>
    <scope>NUCLEOTIDE SEQUENCE [LARGE SCALE GENOMIC DNA]</scope>
    <source>
        <strain evidence="2">Bd21</strain>
        <strain evidence="3">cv. Bd21</strain>
    </source>
</reference>
<protein>
    <recommendedName>
        <fullName evidence="1">Phytocyanin domain-containing protein</fullName>
    </recommendedName>
</protein>
<dbReference type="GeneID" id="100839614"/>
<dbReference type="InterPro" id="IPR039391">
    <property type="entry name" value="Phytocyanin-like"/>
</dbReference>
<dbReference type="Gramene" id="KQJ94997">
    <property type="protein sequence ID" value="KQJ94997"/>
    <property type="gene ID" value="BRADI_3g14580v3"/>
</dbReference>
<name>I1I0T1_BRADI</name>
<evidence type="ECO:0000313" key="2">
    <source>
        <dbReference type="EMBL" id="KQJ94997.1"/>
    </source>
</evidence>
<dbReference type="PANTHER" id="PTHR33021:SF466">
    <property type="entry name" value="OS08G0138100 PROTEIN"/>
    <property type="match status" value="1"/>
</dbReference>
<dbReference type="HOGENOM" id="CLU_058719_2_4_1"/>
<dbReference type="OrthoDB" id="687020at2759"/>
<evidence type="ECO:0000313" key="4">
    <source>
        <dbReference type="Proteomes" id="UP000008810"/>
    </source>
</evidence>
<evidence type="ECO:0000313" key="3">
    <source>
        <dbReference type="EnsemblPlants" id="KQJ94997"/>
    </source>
</evidence>
<dbReference type="PANTHER" id="PTHR33021">
    <property type="entry name" value="BLUE COPPER PROTEIN"/>
    <property type="match status" value="1"/>
</dbReference>
<dbReference type="KEGG" id="bdi:100839614"/>
<dbReference type="PROSITE" id="PS51485">
    <property type="entry name" value="PHYTOCYANIN"/>
    <property type="match status" value="1"/>
</dbReference>
<dbReference type="Pfam" id="PF02298">
    <property type="entry name" value="Cu_bind_like"/>
    <property type="match status" value="1"/>
</dbReference>
<proteinExistence type="predicted"/>